<dbReference type="EMBL" id="CP000283">
    <property type="protein sequence ID" value="ABE37278.1"/>
    <property type="molecule type" value="Genomic_DNA"/>
</dbReference>
<evidence type="ECO:0000313" key="2">
    <source>
        <dbReference type="Proteomes" id="UP000001818"/>
    </source>
</evidence>
<dbReference type="AlphaFoldDB" id="Q13F61"/>
<dbReference type="STRING" id="316057.RPD_0038"/>
<name>Q13F61_RHOPS</name>
<dbReference type="KEGG" id="rpd:RPD_0038"/>
<dbReference type="HOGENOM" id="CLU_737467_0_0_5"/>
<gene>
    <name evidence="1" type="ordered locus">RPD_0038</name>
</gene>
<organism evidence="1 2">
    <name type="scientific">Rhodopseudomonas palustris (strain BisB5)</name>
    <dbReference type="NCBI Taxonomy" id="316057"/>
    <lineage>
        <taxon>Bacteria</taxon>
        <taxon>Pseudomonadati</taxon>
        <taxon>Pseudomonadota</taxon>
        <taxon>Alphaproteobacteria</taxon>
        <taxon>Hyphomicrobiales</taxon>
        <taxon>Nitrobacteraceae</taxon>
        <taxon>Rhodopseudomonas</taxon>
    </lineage>
</organism>
<evidence type="ECO:0000313" key="1">
    <source>
        <dbReference type="EMBL" id="ABE37278.1"/>
    </source>
</evidence>
<protein>
    <submittedName>
        <fullName evidence="1">Uncharacterized protein</fullName>
    </submittedName>
</protein>
<accession>Q13F61</accession>
<proteinExistence type="predicted"/>
<reference evidence="1 2" key="1">
    <citation type="submission" date="2006-03" db="EMBL/GenBank/DDBJ databases">
        <title>Complete sequence of Rhodopseudomonas palustris BisB5.</title>
        <authorList>
            <consortium name="US DOE Joint Genome Institute"/>
            <person name="Copeland A."/>
            <person name="Lucas S."/>
            <person name="Lapidus A."/>
            <person name="Barry K."/>
            <person name="Detter J.C."/>
            <person name="Glavina del Rio T."/>
            <person name="Hammon N."/>
            <person name="Israni S."/>
            <person name="Dalin E."/>
            <person name="Tice H."/>
            <person name="Pitluck S."/>
            <person name="Chain P."/>
            <person name="Malfatti S."/>
            <person name="Shin M."/>
            <person name="Vergez L."/>
            <person name="Schmutz J."/>
            <person name="Larimer F."/>
            <person name="Land M."/>
            <person name="Hauser L."/>
            <person name="Pelletier D.A."/>
            <person name="Kyrpides N."/>
            <person name="Lykidis A."/>
            <person name="Oda Y."/>
            <person name="Harwood C.S."/>
            <person name="Richardson P."/>
        </authorList>
    </citation>
    <scope>NUCLEOTIDE SEQUENCE [LARGE SCALE GENOMIC DNA]</scope>
    <source>
        <strain evidence="1 2">BisB5</strain>
    </source>
</reference>
<dbReference type="Proteomes" id="UP000001818">
    <property type="component" value="Chromosome"/>
</dbReference>
<sequence>MLIYRFCFSAGGEQIAMARTKTLNSNGKKISKKNGPRYPTQVIDIGFNFAGYPIFSATAAALLRKMHTQKVRPPQPDHISGMAPYSRIPFAETSFIIGHWFLETALNETAMFFVRRAYQQTKQFASETEAVKQIDDFFSLSVSSPVKKVEAYDKICGTQIAGKADLMEKIWTICAIRDLLYHHEANRYRGGKAPACVAKLFGYISDTPDQRSWIKAGWSPVLGSKSAFDFVVQTVIDFTDTMSAELGHKHRFQTVDHLAKKPGIVSLCAEPGLVPPKETIKSIQEKYTDPKTKAKVIAFDGTRRGTYYLFSKNKKYYVVHVTNRGRERTVPAWEILKIKNADRIGWIPIPWKGMDSELKRSVRERVSDIEIYRSA</sequence>